<protein>
    <recommendedName>
        <fullName evidence="2">Thioredoxin-like fold domain-containing protein</fullName>
    </recommendedName>
</protein>
<dbReference type="SFLD" id="SFLDG01200">
    <property type="entry name" value="SUF1.1"/>
    <property type="match status" value="1"/>
</dbReference>
<dbReference type="AlphaFoldDB" id="S7PZC2"/>
<dbReference type="STRING" id="670483.S7PZC2"/>
<keyword evidence="4" id="KW-1185">Reference proteome</keyword>
<dbReference type="EMBL" id="KB469307">
    <property type="protein sequence ID" value="EPQ52647.1"/>
    <property type="molecule type" value="Genomic_DNA"/>
</dbReference>
<feature type="non-terminal residue" evidence="3">
    <location>
        <position position="222"/>
    </location>
</feature>
<evidence type="ECO:0000256" key="1">
    <source>
        <dbReference type="ARBA" id="ARBA00006475"/>
    </source>
</evidence>
<dbReference type="HOGENOM" id="CLU_044137_1_2_1"/>
<dbReference type="SUPFAM" id="SSF52833">
    <property type="entry name" value="Thioredoxin-like"/>
    <property type="match status" value="1"/>
</dbReference>
<dbReference type="Gene3D" id="3.40.30.10">
    <property type="entry name" value="Glutaredoxin"/>
    <property type="match status" value="1"/>
</dbReference>
<evidence type="ECO:0000259" key="2">
    <source>
        <dbReference type="Pfam" id="PF17172"/>
    </source>
</evidence>
<accession>S7PZC2</accession>
<dbReference type="SUPFAM" id="SSF47616">
    <property type="entry name" value="GST C-terminal domain-like"/>
    <property type="match status" value="1"/>
</dbReference>
<proteinExistence type="inferred from homology"/>
<reference evidence="3 4" key="1">
    <citation type="journal article" date="2012" name="Science">
        <title>The Paleozoic origin of enzymatic lignin decomposition reconstructed from 31 fungal genomes.</title>
        <authorList>
            <person name="Floudas D."/>
            <person name="Binder M."/>
            <person name="Riley R."/>
            <person name="Barry K."/>
            <person name="Blanchette R.A."/>
            <person name="Henrissat B."/>
            <person name="Martinez A.T."/>
            <person name="Otillar R."/>
            <person name="Spatafora J.W."/>
            <person name="Yadav J.S."/>
            <person name="Aerts A."/>
            <person name="Benoit I."/>
            <person name="Boyd A."/>
            <person name="Carlson A."/>
            <person name="Copeland A."/>
            <person name="Coutinho P.M."/>
            <person name="de Vries R.P."/>
            <person name="Ferreira P."/>
            <person name="Findley K."/>
            <person name="Foster B."/>
            <person name="Gaskell J."/>
            <person name="Glotzer D."/>
            <person name="Gorecki P."/>
            <person name="Heitman J."/>
            <person name="Hesse C."/>
            <person name="Hori C."/>
            <person name="Igarashi K."/>
            <person name="Jurgens J.A."/>
            <person name="Kallen N."/>
            <person name="Kersten P."/>
            <person name="Kohler A."/>
            <person name="Kuees U."/>
            <person name="Kumar T.K.A."/>
            <person name="Kuo A."/>
            <person name="LaButti K."/>
            <person name="Larrondo L.F."/>
            <person name="Lindquist E."/>
            <person name="Ling A."/>
            <person name="Lombard V."/>
            <person name="Lucas S."/>
            <person name="Lundell T."/>
            <person name="Martin R."/>
            <person name="McLaughlin D.J."/>
            <person name="Morgenstern I."/>
            <person name="Morin E."/>
            <person name="Murat C."/>
            <person name="Nagy L.G."/>
            <person name="Nolan M."/>
            <person name="Ohm R.A."/>
            <person name="Patyshakuliyeva A."/>
            <person name="Rokas A."/>
            <person name="Ruiz-Duenas F.J."/>
            <person name="Sabat G."/>
            <person name="Salamov A."/>
            <person name="Samejima M."/>
            <person name="Schmutz J."/>
            <person name="Slot J.C."/>
            <person name="St John F."/>
            <person name="Stenlid J."/>
            <person name="Sun H."/>
            <person name="Sun S."/>
            <person name="Syed K."/>
            <person name="Tsang A."/>
            <person name="Wiebenga A."/>
            <person name="Young D."/>
            <person name="Pisabarro A."/>
            <person name="Eastwood D.C."/>
            <person name="Martin F."/>
            <person name="Cullen D."/>
            <person name="Grigoriev I.V."/>
            <person name="Hibbett D.S."/>
        </authorList>
    </citation>
    <scope>NUCLEOTIDE SEQUENCE [LARGE SCALE GENOMIC DNA]</scope>
    <source>
        <strain evidence="3 4">ATCC 11539</strain>
    </source>
</reference>
<dbReference type="InterPro" id="IPR036282">
    <property type="entry name" value="Glutathione-S-Trfase_C_sf"/>
</dbReference>
<dbReference type="Proteomes" id="UP000030669">
    <property type="component" value="Unassembled WGS sequence"/>
</dbReference>
<evidence type="ECO:0000313" key="4">
    <source>
        <dbReference type="Proteomes" id="UP000030669"/>
    </source>
</evidence>
<dbReference type="RefSeq" id="XP_007868645.1">
    <property type="nucleotide sequence ID" value="XM_007870454.1"/>
</dbReference>
<dbReference type="KEGG" id="gtr:GLOTRDRAFT_7122"/>
<feature type="domain" description="Thioredoxin-like fold" evidence="2">
    <location>
        <begin position="3"/>
        <end position="98"/>
    </location>
</feature>
<dbReference type="Pfam" id="PF17172">
    <property type="entry name" value="GST_N_4"/>
    <property type="match status" value="1"/>
</dbReference>
<dbReference type="PANTHER" id="PTHR12289:SF41">
    <property type="entry name" value="FAILED AXON CONNECTIONS-RELATED"/>
    <property type="match status" value="1"/>
</dbReference>
<dbReference type="InterPro" id="IPR012336">
    <property type="entry name" value="Thioredoxin-like_fold"/>
</dbReference>
<dbReference type="eggNOG" id="KOG3027">
    <property type="taxonomic scope" value="Eukaryota"/>
</dbReference>
<dbReference type="InterPro" id="IPR040079">
    <property type="entry name" value="Glutathione_S-Trfase"/>
</dbReference>
<dbReference type="OrthoDB" id="5809458at2759"/>
<dbReference type="InterPro" id="IPR036249">
    <property type="entry name" value="Thioredoxin-like_sf"/>
</dbReference>
<name>S7PZC2_GLOTA</name>
<comment type="similarity">
    <text evidence="1">Belongs to the FAX family.</text>
</comment>
<organism evidence="3 4">
    <name type="scientific">Gloeophyllum trabeum (strain ATCC 11539 / FP-39264 / Madison 617)</name>
    <name type="common">Brown rot fungus</name>
    <dbReference type="NCBI Taxonomy" id="670483"/>
    <lineage>
        <taxon>Eukaryota</taxon>
        <taxon>Fungi</taxon>
        <taxon>Dikarya</taxon>
        <taxon>Basidiomycota</taxon>
        <taxon>Agaricomycotina</taxon>
        <taxon>Agaricomycetes</taxon>
        <taxon>Gloeophyllales</taxon>
        <taxon>Gloeophyllaceae</taxon>
        <taxon>Gloeophyllum</taxon>
    </lineage>
</organism>
<dbReference type="InterPro" id="IPR026928">
    <property type="entry name" value="FAX/IsoI-like"/>
</dbReference>
<dbReference type="SFLD" id="SFLDG01180">
    <property type="entry name" value="SUF1"/>
    <property type="match status" value="1"/>
</dbReference>
<dbReference type="GeneID" id="19308161"/>
<dbReference type="OMA" id="MEYAERI"/>
<evidence type="ECO:0000313" key="3">
    <source>
        <dbReference type="EMBL" id="EPQ52647.1"/>
    </source>
</evidence>
<sequence length="222" mass="25789">SGFCHKLEAYLRAVSLPYTVVPVYPNSAPKGKVPYLGIDDFLVADSHLIIKQLKERGIGKDLNRGLTEPQQGESRAWQAWVEEVVYPCEIYERWQDDEGWAVTAAETFTHVRWPLRPLLAWYFRRRTTNALWYGGVGRHSLAEVYELEEEFVGALEDRLRDGREYFHGTGEMTEVDVVLYAFLVQGVSQGKGNRRFTELVRGRRLVREYARRLLSKLFPEYD</sequence>
<dbReference type="PANTHER" id="PTHR12289">
    <property type="entry name" value="METAXIN RELATED"/>
    <property type="match status" value="1"/>
</dbReference>
<feature type="non-terminal residue" evidence="3">
    <location>
        <position position="1"/>
    </location>
</feature>
<dbReference type="SFLD" id="SFLDS00019">
    <property type="entry name" value="Glutathione_Transferase_(cytos"/>
    <property type="match status" value="1"/>
</dbReference>
<dbReference type="GO" id="GO:0005737">
    <property type="term" value="C:cytoplasm"/>
    <property type="evidence" value="ECO:0007669"/>
    <property type="project" value="TreeGrafter"/>
</dbReference>
<dbReference type="CDD" id="cd03054">
    <property type="entry name" value="GST_N_Metaxin"/>
    <property type="match status" value="1"/>
</dbReference>
<gene>
    <name evidence="3" type="ORF">GLOTRDRAFT_7122</name>
</gene>
<dbReference type="InterPro" id="IPR050931">
    <property type="entry name" value="Mito_Protein_Transport_Metaxin"/>
</dbReference>